<dbReference type="InterPro" id="IPR000863">
    <property type="entry name" value="Sulfotransferase_dom"/>
</dbReference>
<proteinExistence type="inferred from homology"/>
<dbReference type="InterPro" id="IPR058352">
    <property type="entry name" value="DUF8039"/>
</dbReference>
<dbReference type="Gene3D" id="3.40.50.300">
    <property type="entry name" value="P-loop containing nucleotide triphosphate hydrolases"/>
    <property type="match status" value="1"/>
</dbReference>
<organism evidence="8 9">
    <name type="scientific">Mikania micrantha</name>
    <name type="common">bitter vine</name>
    <dbReference type="NCBI Taxonomy" id="192012"/>
    <lineage>
        <taxon>Eukaryota</taxon>
        <taxon>Viridiplantae</taxon>
        <taxon>Streptophyta</taxon>
        <taxon>Embryophyta</taxon>
        <taxon>Tracheophyta</taxon>
        <taxon>Spermatophyta</taxon>
        <taxon>Magnoliopsida</taxon>
        <taxon>eudicotyledons</taxon>
        <taxon>Gunneridae</taxon>
        <taxon>Pentapetalae</taxon>
        <taxon>asterids</taxon>
        <taxon>campanulids</taxon>
        <taxon>Asterales</taxon>
        <taxon>Asteraceae</taxon>
        <taxon>Asteroideae</taxon>
        <taxon>Heliantheae alliance</taxon>
        <taxon>Eupatorieae</taxon>
        <taxon>Mikania</taxon>
    </lineage>
</organism>
<feature type="region of interest" description="Disordered" evidence="6">
    <location>
        <begin position="416"/>
        <end position="435"/>
    </location>
</feature>
<dbReference type="InterPro" id="IPR029480">
    <property type="entry name" value="Transpos_assoc"/>
</dbReference>
<dbReference type="GO" id="GO:0008146">
    <property type="term" value="F:sulfotransferase activity"/>
    <property type="evidence" value="ECO:0007669"/>
    <property type="project" value="InterPro"/>
</dbReference>
<sequence>MEPTMENTHKPIAQHTCSWLNNNLELLNYQGFWNLEDFHEGALLAQKTFMAQASDVFICSYPKTGTTWLKALAFSIITREKFDESSSPLLTTLPHDCVPFLEKDLKQIEENRNNNKHFPLVSTHLPYTALPRSIVSSNCKIVYIYRNIKDVIVSYYHFIRKLLNIRVEDAPFEEAFNEFYRGISLFGPYWDHILGYWQARHDGREILFLKYEHMKQDTTSNVKRLAEFIGRPFSIEEENAGVIENIIKLCSFENLSNLEVNKSGYHRPDDPYRVENQLYFRKAKDGDWKEYFTDEMIEKIDKLMDEKLSGTGLNIKVNKARSTTIQMDRNNWMYKIGRTNPLFVIGLQSFLKTAKDNCLKKGNESISCPCMECKNFTEFKEIKEIEYHLFKNGFMFNYTCWSKHGESFASRSSTSINIDSNNVENDDSYISDDDNDNLNVDNDSLNDMHNDLETNIGDNDQEELQHMWNQLISSYPELADIQDERSKRYAVSRARLNRITNLYELDANLQSNGVLTGILKELHSKEKEMRASGSYYESAKDVVTEVVGKGRHHGGRTRSVSNVIGATQGLFSRKKRKSNKDQRLQEEIKVVQQNHYHADTEAEASLEIKSIIGCELTWPFDDSCLDLVLARGRVYPTSQRILHGRPISDGFVKVQVDFVNENCTRFPILPQTRTDEVNEMADTQGQFIQWPRKAIKLLNTESLQESIALNQQAPQHSGEYRPLMCDEGYTRNQEEGNVDLSFLGLLNGELLIQSAHTEDVIDNQTSGIKDVPHPQTTHTEDVSDPQTNHAKNIPAPKPTEILPDPKKIAPILTLEKSRPQKIYRLAEKLAHVYAQTNTINFTSPHGMYMVDYHENVDVESMMQLCVNGWVDVGVLHLYTMYLYAFGGFKGFHKTTYFNPRVVELGVCNTDPNFVINYIKAVMEHHKDKQYFMAPYLSGSHWSLIMIHRNPKDNKFYGSIIDSINKGKDAQCYPIVDIFKKAIGKSISWHMVNCYQQSETWECGYYIMKAMYDFVICCKEHLMMHNNRPLFKDEIDEFIEHTLKNFMIIFGQ</sequence>
<dbReference type="SUPFAM" id="SSF54001">
    <property type="entry name" value="Cysteine proteinases"/>
    <property type="match status" value="1"/>
</dbReference>
<dbReference type="Pfam" id="PF02902">
    <property type="entry name" value="Peptidase_C48"/>
    <property type="match status" value="1"/>
</dbReference>
<comment type="similarity">
    <text evidence="1">Belongs to the peptidase C48 family.</text>
</comment>
<dbReference type="Pfam" id="PF13963">
    <property type="entry name" value="Transpos_assoc"/>
    <property type="match status" value="1"/>
</dbReference>
<gene>
    <name evidence="8" type="ORF">E3N88_11016</name>
</gene>
<comment type="similarity">
    <text evidence="2">Belongs to the sulfotransferase 1 family.</text>
</comment>
<keyword evidence="3" id="KW-0645">Protease</keyword>
<evidence type="ECO:0000256" key="5">
    <source>
        <dbReference type="ARBA" id="ARBA00022801"/>
    </source>
</evidence>
<evidence type="ECO:0000313" key="9">
    <source>
        <dbReference type="Proteomes" id="UP000326396"/>
    </source>
</evidence>
<dbReference type="AlphaFoldDB" id="A0A5N6PCD6"/>
<dbReference type="GO" id="GO:0008234">
    <property type="term" value="F:cysteine-type peptidase activity"/>
    <property type="evidence" value="ECO:0007669"/>
    <property type="project" value="InterPro"/>
</dbReference>
<evidence type="ECO:0000256" key="4">
    <source>
        <dbReference type="ARBA" id="ARBA00022679"/>
    </source>
</evidence>
<keyword evidence="4" id="KW-0808">Transferase</keyword>
<dbReference type="InterPro" id="IPR027417">
    <property type="entry name" value="P-loop_NTPase"/>
</dbReference>
<feature type="compositionally biased region" description="Acidic residues" evidence="6">
    <location>
        <begin position="424"/>
        <end position="435"/>
    </location>
</feature>
<evidence type="ECO:0000256" key="2">
    <source>
        <dbReference type="ARBA" id="ARBA00005771"/>
    </source>
</evidence>
<keyword evidence="9" id="KW-1185">Reference proteome</keyword>
<dbReference type="GO" id="GO:0006508">
    <property type="term" value="P:proteolysis"/>
    <property type="evidence" value="ECO:0007669"/>
    <property type="project" value="UniProtKB-KW"/>
</dbReference>
<feature type="domain" description="Ubiquitin-like protease family profile" evidence="7">
    <location>
        <begin position="854"/>
        <end position="1013"/>
    </location>
</feature>
<dbReference type="EMBL" id="SZYD01000005">
    <property type="protein sequence ID" value="KAD6119745.1"/>
    <property type="molecule type" value="Genomic_DNA"/>
</dbReference>
<dbReference type="InterPro" id="IPR003653">
    <property type="entry name" value="Peptidase_C48_C"/>
</dbReference>
<dbReference type="Proteomes" id="UP000326396">
    <property type="component" value="Linkage Group LG13"/>
</dbReference>
<dbReference type="Pfam" id="PF26133">
    <property type="entry name" value="DUF8039"/>
    <property type="match status" value="1"/>
</dbReference>
<dbReference type="SUPFAM" id="SSF52540">
    <property type="entry name" value="P-loop containing nucleoside triphosphate hydrolases"/>
    <property type="match status" value="1"/>
</dbReference>
<dbReference type="InterPro" id="IPR038765">
    <property type="entry name" value="Papain-like_cys_pep_sf"/>
</dbReference>
<dbReference type="OrthoDB" id="1740710at2759"/>
<dbReference type="PROSITE" id="PS50600">
    <property type="entry name" value="ULP_PROTEASE"/>
    <property type="match status" value="1"/>
</dbReference>
<accession>A0A5N6PCD6</accession>
<evidence type="ECO:0000259" key="7">
    <source>
        <dbReference type="PROSITE" id="PS50600"/>
    </source>
</evidence>
<dbReference type="Pfam" id="PF00685">
    <property type="entry name" value="Sulfotransfer_1"/>
    <property type="match status" value="1"/>
</dbReference>
<name>A0A5N6PCD6_9ASTR</name>
<dbReference type="PANTHER" id="PTHR11783">
    <property type="entry name" value="SULFOTRANSFERASE SULT"/>
    <property type="match status" value="1"/>
</dbReference>
<evidence type="ECO:0000313" key="8">
    <source>
        <dbReference type="EMBL" id="KAD6119745.1"/>
    </source>
</evidence>
<evidence type="ECO:0000256" key="3">
    <source>
        <dbReference type="ARBA" id="ARBA00022670"/>
    </source>
</evidence>
<comment type="caution">
    <text evidence="8">The sequence shown here is derived from an EMBL/GenBank/DDBJ whole genome shotgun (WGS) entry which is preliminary data.</text>
</comment>
<protein>
    <recommendedName>
        <fullName evidence="7">Ubiquitin-like protease family profile domain-containing protein</fullName>
    </recommendedName>
</protein>
<dbReference type="Gene3D" id="3.40.395.10">
    <property type="entry name" value="Adenoviral Proteinase, Chain A"/>
    <property type="match status" value="1"/>
</dbReference>
<keyword evidence="5" id="KW-0378">Hydrolase</keyword>
<evidence type="ECO:0000256" key="1">
    <source>
        <dbReference type="ARBA" id="ARBA00005234"/>
    </source>
</evidence>
<reference evidence="8 9" key="1">
    <citation type="submission" date="2019-05" db="EMBL/GenBank/DDBJ databases">
        <title>Mikania micrantha, genome provides insights into the molecular mechanism of rapid growth.</title>
        <authorList>
            <person name="Liu B."/>
        </authorList>
    </citation>
    <scope>NUCLEOTIDE SEQUENCE [LARGE SCALE GENOMIC DNA]</scope>
    <source>
        <strain evidence="8">NLD-2019</strain>
        <tissue evidence="8">Leaf</tissue>
    </source>
</reference>
<feature type="region of interest" description="Disordered" evidence="6">
    <location>
        <begin position="766"/>
        <end position="800"/>
    </location>
</feature>
<evidence type="ECO:0000256" key="6">
    <source>
        <dbReference type="SAM" id="MobiDB-lite"/>
    </source>
</evidence>